<keyword evidence="7 11" id="KW-0472">Membrane</keyword>
<protein>
    <recommendedName>
        <fullName evidence="10">Regulator of SigK</fullName>
    </recommendedName>
    <alternativeName>
        <fullName evidence="9">Sigma-K anti-sigma factor RskA</fullName>
    </alternativeName>
</protein>
<evidence type="ECO:0000256" key="3">
    <source>
        <dbReference type="ARBA" id="ARBA00022475"/>
    </source>
</evidence>
<gene>
    <name evidence="13" type="ORF">ACFPEL_23095</name>
</gene>
<feature type="domain" description="Anti-sigma K factor RskA C-terminal" evidence="12">
    <location>
        <begin position="99"/>
        <end position="227"/>
    </location>
</feature>
<dbReference type="PANTHER" id="PTHR37461:SF1">
    <property type="entry name" value="ANTI-SIGMA-K FACTOR RSKA"/>
    <property type="match status" value="1"/>
</dbReference>
<dbReference type="InterPro" id="IPR041916">
    <property type="entry name" value="Anti_sigma_zinc_sf"/>
</dbReference>
<dbReference type="PANTHER" id="PTHR37461">
    <property type="entry name" value="ANTI-SIGMA-K FACTOR RSKA"/>
    <property type="match status" value="1"/>
</dbReference>
<dbReference type="Pfam" id="PF10099">
    <property type="entry name" value="RskA_C"/>
    <property type="match status" value="1"/>
</dbReference>
<evidence type="ECO:0000313" key="13">
    <source>
        <dbReference type="EMBL" id="MFC4835315.1"/>
    </source>
</evidence>
<keyword evidence="4 11" id="KW-0812">Transmembrane</keyword>
<comment type="caution">
    <text evidence="13">The sequence shown here is derived from an EMBL/GenBank/DDBJ whole genome shotgun (WGS) entry which is preliminary data.</text>
</comment>
<proteinExistence type="predicted"/>
<evidence type="ECO:0000256" key="4">
    <source>
        <dbReference type="ARBA" id="ARBA00022692"/>
    </source>
</evidence>
<keyword evidence="6" id="KW-0805">Transcription regulation</keyword>
<keyword evidence="14" id="KW-1185">Reference proteome</keyword>
<evidence type="ECO:0000259" key="12">
    <source>
        <dbReference type="Pfam" id="PF10099"/>
    </source>
</evidence>
<comment type="subcellular location">
    <subcellularLocation>
        <location evidence="2">Cell membrane</location>
    </subcellularLocation>
    <subcellularLocation>
        <location evidence="1">Membrane</location>
        <topology evidence="1">Single-pass membrane protein</topology>
    </subcellularLocation>
</comment>
<evidence type="ECO:0000256" key="2">
    <source>
        <dbReference type="ARBA" id="ARBA00004236"/>
    </source>
</evidence>
<name>A0ABV9RND4_9PSEU</name>
<dbReference type="Proteomes" id="UP001595909">
    <property type="component" value="Unassembled WGS sequence"/>
</dbReference>
<organism evidence="13 14">
    <name type="scientific">Actinomycetospora chibensis</name>
    <dbReference type="NCBI Taxonomy" id="663606"/>
    <lineage>
        <taxon>Bacteria</taxon>
        <taxon>Bacillati</taxon>
        <taxon>Actinomycetota</taxon>
        <taxon>Actinomycetes</taxon>
        <taxon>Pseudonocardiales</taxon>
        <taxon>Pseudonocardiaceae</taxon>
        <taxon>Actinomycetospora</taxon>
    </lineage>
</organism>
<dbReference type="InterPro" id="IPR018764">
    <property type="entry name" value="RskA_C"/>
</dbReference>
<dbReference type="RefSeq" id="WP_274187019.1">
    <property type="nucleotide sequence ID" value="NZ_BAABHN010000049.1"/>
</dbReference>
<evidence type="ECO:0000256" key="8">
    <source>
        <dbReference type="ARBA" id="ARBA00023163"/>
    </source>
</evidence>
<dbReference type="EMBL" id="JBHSIM010000049">
    <property type="protein sequence ID" value="MFC4835315.1"/>
    <property type="molecule type" value="Genomic_DNA"/>
</dbReference>
<evidence type="ECO:0000256" key="10">
    <source>
        <dbReference type="ARBA" id="ARBA00030803"/>
    </source>
</evidence>
<sequence>MPHPDRERLTLVALGEQPVVDALSAHLDQCAQCRSEVTAMRDTVALAREAGPAPLEAPPDHVWSSIAAELALEADPPGSPVRPARPSRRRRGLVVGALAAAAALVAAVAIAVAGAFTGGFTEDPPATRQIASASLSAVAAGPPGATGQVSVVETGDERRIEVSATMPPPPEQGYYEVWLLDERTDSMIAIGALGENGHGTFTMPAGLDMTGYSVVDVSAERYDGDPAHASSVLRGALTS</sequence>
<keyword evidence="8" id="KW-0804">Transcription</keyword>
<reference evidence="14" key="1">
    <citation type="journal article" date="2019" name="Int. J. Syst. Evol. Microbiol.">
        <title>The Global Catalogue of Microorganisms (GCM) 10K type strain sequencing project: providing services to taxonomists for standard genome sequencing and annotation.</title>
        <authorList>
            <consortium name="The Broad Institute Genomics Platform"/>
            <consortium name="The Broad Institute Genome Sequencing Center for Infectious Disease"/>
            <person name="Wu L."/>
            <person name="Ma J."/>
        </authorList>
    </citation>
    <scope>NUCLEOTIDE SEQUENCE [LARGE SCALE GENOMIC DNA]</scope>
    <source>
        <strain evidence="14">CCUG 50347</strain>
    </source>
</reference>
<accession>A0ABV9RND4</accession>
<feature type="transmembrane region" description="Helical" evidence="11">
    <location>
        <begin position="92"/>
        <end position="116"/>
    </location>
</feature>
<evidence type="ECO:0000256" key="7">
    <source>
        <dbReference type="ARBA" id="ARBA00023136"/>
    </source>
</evidence>
<evidence type="ECO:0000256" key="9">
    <source>
        <dbReference type="ARBA" id="ARBA00029829"/>
    </source>
</evidence>
<keyword evidence="5 11" id="KW-1133">Transmembrane helix</keyword>
<dbReference type="InterPro" id="IPR051474">
    <property type="entry name" value="Anti-sigma-K/W_factor"/>
</dbReference>
<dbReference type="Gene3D" id="1.10.10.1320">
    <property type="entry name" value="Anti-sigma factor, zinc-finger domain"/>
    <property type="match status" value="1"/>
</dbReference>
<evidence type="ECO:0000313" key="14">
    <source>
        <dbReference type="Proteomes" id="UP001595909"/>
    </source>
</evidence>
<evidence type="ECO:0000256" key="1">
    <source>
        <dbReference type="ARBA" id="ARBA00004167"/>
    </source>
</evidence>
<evidence type="ECO:0000256" key="6">
    <source>
        <dbReference type="ARBA" id="ARBA00023015"/>
    </source>
</evidence>
<evidence type="ECO:0000256" key="11">
    <source>
        <dbReference type="SAM" id="Phobius"/>
    </source>
</evidence>
<evidence type="ECO:0000256" key="5">
    <source>
        <dbReference type="ARBA" id="ARBA00022989"/>
    </source>
</evidence>
<keyword evidence="3" id="KW-1003">Cell membrane</keyword>